<protein>
    <submittedName>
        <fullName evidence="7">MFS domain-containing protein</fullName>
    </submittedName>
</protein>
<dbReference type="OrthoDB" id="5915550at2759"/>
<dbReference type="PROSITE" id="PS50850">
    <property type="entry name" value="MFS"/>
    <property type="match status" value="1"/>
</dbReference>
<dbReference type="GO" id="GO:0016020">
    <property type="term" value="C:membrane"/>
    <property type="evidence" value="ECO:0007669"/>
    <property type="project" value="UniProtKB-SubCell"/>
</dbReference>
<name>A0A0N5CYI9_THECL</name>
<dbReference type="GO" id="GO:0022857">
    <property type="term" value="F:transmembrane transporter activity"/>
    <property type="evidence" value="ECO:0007669"/>
    <property type="project" value="InterPro"/>
</dbReference>
<evidence type="ECO:0000256" key="1">
    <source>
        <dbReference type="ARBA" id="ARBA00004141"/>
    </source>
</evidence>
<feature type="chain" id="PRO_5043126612" evidence="3">
    <location>
        <begin position="24"/>
        <end position="404"/>
    </location>
</feature>
<organism evidence="7">
    <name type="scientific">Thelazia callipaeda</name>
    <name type="common">Oriental eyeworm</name>
    <name type="synonym">Parasitic nematode</name>
    <dbReference type="NCBI Taxonomy" id="103827"/>
    <lineage>
        <taxon>Eukaryota</taxon>
        <taxon>Metazoa</taxon>
        <taxon>Ecdysozoa</taxon>
        <taxon>Nematoda</taxon>
        <taxon>Chromadorea</taxon>
        <taxon>Rhabditida</taxon>
        <taxon>Spirurina</taxon>
        <taxon>Spiruromorpha</taxon>
        <taxon>Thelazioidea</taxon>
        <taxon>Thelaziidae</taxon>
        <taxon>Thelazia</taxon>
    </lineage>
</organism>
<feature type="domain" description="Major facilitator superfamily (MFS) profile" evidence="4">
    <location>
        <begin position="1"/>
        <end position="391"/>
    </location>
</feature>
<feature type="transmembrane region" description="Helical" evidence="2">
    <location>
        <begin position="75"/>
        <end position="93"/>
    </location>
</feature>
<keyword evidence="3" id="KW-0732">Signal</keyword>
<dbReference type="Pfam" id="PF07690">
    <property type="entry name" value="MFS_1"/>
    <property type="match status" value="2"/>
</dbReference>
<dbReference type="InterPro" id="IPR020846">
    <property type="entry name" value="MFS_dom"/>
</dbReference>
<reference evidence="5 6" key="2">
    <citation type="submission" date="2018-11" db="EMBL/GenBank/DDBJ databases">
        <authorList>
            <consortium name="Pathogen Informatics"/>
        </authorList>
    </citation>
    <scope>NUCLEOTIDE SEQUENCE [LARGE SCALE GENOMIC DNA]</scope>
</reference>
<evidence type="ECO:0000256" key="3">
    <source>
        <dbReference type="SAM" id="SignalP"/>
    </source>
</evidence>
<keyword evidence="2" id="KW-1133">Transmembrane helix</keyword>
<evidence type="ECO:0000256" key="2">
    <source>
        <dbReference type="SAM" id="Phobius"/>
    </source>
</evidence>
<dbReference type="WBParaSite" id="TCLT_0000551201-mRNA-1">
    <property type="protein sequence ID" value="TCLT_0000551201-mRNA-1"/>
    <property type="gene ID" value="TCLT_0000551201"/>
</dbReference>
<dbReference type="SUPFAM" id="SSF103473">
    <property type="entry name" value="MFS general substrate transporter"/>
    <property type="match status" value="1"/>
</dbReference>
<reference evidence="7" key="1">
    <citation type="submission" date="2017-02" db="UniProtKB">
        <authorList>
            <consortium name="WormBaseParasite"/>
        </authorList>
    </citation>
    <scope>IDENTIFICATION</scope>
</reference>
<proteinExistence type="predicted"/>
<dbReference type="Gene3D" id="1.20.1250.20">
    <property type="entry name" value="MFS general substrate transporter like domains"/>
    <property type="match status" value="1"/>
</dbReference>
<feature type="transmembrane region" description="Helical" evidence="2">
    <location>
        <begin position="279"/>
        <end position="297"/>
    </location>
</feature>
<dbReference type="PANTHER" id="PTHR24002:SF4">
    <property type="entry name" value="MFS DOMAIN-CONTAINING PROTEIN"/>
    <property type="match status" value="1"/>
</dbReference>
<feature type="transmembrane region" description="Helical" evidence="2">
    <location>
        <begin position="215"/>
        <end position="231"/>
    </location>
</feature>
<accession>A0A0N5CYI9</accession>
<dbReference type="GO" id="GO:0005635">
    <property type="term" value="C:nuclear envelope"/>
    <property type="evidence" value="ECO:0007669"/>
    <property type="project" value="TreeGrafter"/>
</dbReference>
<evidence type="ECO:0000259" key="4">
    <source>
        <dbReference type="PROSITE" id="PS50850"/>
    </source>
</evidence>
<sequence>MERNQRILLILCVVYGLWNNGSQWTTTLLSFLQWDTIHVMSIVDIGYIQSFGSFCNAIGALAAGQIADTTGPKTMLLLSTIVTSIYYSSLAFARCWYSFFFLQLFRMGYLLDAVAEMYLATITTERERTKALMRFTVPQAIAMFLGPMLASQLAVKTTLRGSQFICGVTLLVTLTPLIYFMLPYTHTVPKLATARLRPQDYLPMVKNNSALREGILLRGLLIAAYVCYELISRNFLLRSLMQVNPNDSAKVLIVMGTSLLVAQFLFLPFLQKRLYPRSVLITALAALTFAYTLTSFANSLNQLLVIVAVQTACYSVAYAETCTQITSAVDMTDLGKATGLASAAQWIIHFIVPIYTSHLVQHWHYTYAFYTSGILSLLTLCYIILVAKHPNARVNSLLPSIYLA</sequence>
<dbReference type="AlphaFoldDB" id="A0A0N5CYI9"/>
<feature type="transmembrane region" description="Helical" evidence="2">
    <location>
        <begin position="162"/>
        <end position="182"/>
    </location>
</feature>
<feature type="transmembrane region" description="Helical" evidence="2">
    <location>
        <begin position="131"/>
        <end position="150"/>
    </location>
</feature>
<dbReference type="Proteomes" id="UP000276776">
    <property type="component" value="Unassembled WGS sequence"/>
</dbReference>
<feature type="signal peptide" evidence="3">
    <location>
        <begin position="1"/>
        <end position="23"/>
    </location>
</feature>
<comment type="subcellular location">
    <subcellularLocation>
        <location evidence="1">Membrane</location>
        <topology evidence="1">Multi-pass membrane protein</topology>
    </subcellularLocation>
</comment>
<dbReference type="OMA" id="LSFLQWD"/>
<evidence type="ECO:0000313" key="7">
    <source>
        <dbReference type="WBParaSite" id="TCLT_0000551201-mRNA-1"/>
    </source>
</evidence>
<evidence type="ECO:0000313" key="5">
    <source>
        <dbReference type="EMBL" id="VDN02753.1"/>
    </source>
</evidence>
<evidence type="ECO:0000313" key="6">
    <source>
        <dbReference type="Proteomes" id="UP000276776"/>
    </source>
</evidence>
<feature type="transmembrane region" description="Helical" evidence="2">
    <location>
        <begin position="367"/>
        <end position="387"/>
    </location>
</feature>
<feature type="transmembrane region" description="Helical" evidence="2">
    <location>
        <begin position="251"/>
        <end position="270"/>
    </location>
</feature>
<keyword evidence="2" id="KW-0472">Membrane</keyword>
<dbReference type="STRING" id="103827.A0A0N5CYI9"/>
<dbReference type="InterPro" id="IPR036259">
    <property type="entry name" value="MFS_trans_sf"/>
</dbReference>
<dbReference type="PANTHER" id="PTHR24002">
    <property type="entry name" value="SOLUTE CARRIER FAMILY 22 MEMBER 18"/>
    <property type="match status" value="1"/>
</dbReference>
<dbReference type="InterPro" id="IPR011701">
    <property type="entry name" value="MFS"/>
</dbReference>
<dbReference type="EMBL" id="UYYF01004343">
    <property type="protein sequence ID" value="VDN02753.1"/>
    <property type="molecule type" value="Genomic_DNA"/>
</dbReference>
<keyword evidence="6" id="KW-1185">Reference proteome</keyword>
<gene>
    <name evidence="5" type="ORF">TCLT_LOCUS5501</name>
</gene>
<keyword evidence="2" id="KW-0812">Transmembrane</keyword>